<reference evidence="2" key="1">
    <citation type="submission" date="2016-03" db="EMBL/GenBank/DDBJ databases">
        <title>Gut transcriptome analysis on engorged females of Ornithodoros mimon (Acari: Argasidae) and phylogenetic inferences of soft ticks.</title>
        <authorList>
            <person name="Landulfo G.A."/>
            <person name="Giovanni D."/>
            <person name="Carvalho E."/>
            <person name="Junqueira-de-Azevedo I."/>
            <person name="Patane J."/>
            <person name="Mendoca R."/>
            <person name="Barros-Battesti D."/>
        </authorList>
    </citation>
    <scope>NUCLEOTIDE SEQUENCE</scope>
    <source>
        <strain evidence="2">Females</strain>
        <tissue evidence="2">Gut</tissue>
    </source>
</reference>
<evidence type="ECO:0000313" key="2">
    <source>
        <dbReference type="EMBL" id="JAR87246.1"/>
    </source>
</evidence>
<name>A0A147B8Z3_9ACAR</name>
<dbReference type="EMBL" id="GEIB01000743">
    <property type="protein sequence ID" value="JAR87246.1"/>
    <property type="molecule type" value="Transcribed_RNA"/>
</dbReference>
<organism evidence="2">
    <name type="scientific">Alectorobius mimon</name>
    <dbReference type="NCBI Taxonomy" id="360319"/>
    <lineage>
        <taxon>Eukaryota</taxon>
        <taxon>Metazoa</taxon>
        <taxon>Ecdysozoa</taxon>
        <taxon>Arthropoda</taxon>
        <taxon>Chelicerata</taxon>
        <taxon>Arachnida</taxon>
        <taxon>Acari</taxon>
        <taxon>Parasitiformes</taxon>
        <taxon>Ixodida</taxon>
        <taxon>Ixodoidea</taxon>
        <taxon>Argasidae</taxon>
        <taxon>Ornithodorinae</taxon>
        <taxon>Alectorobius</taxon>
    </lineage>
</organism>
<feature type="non-terminal residue" evidence="2">
    <location>
        <position position="1"/>
    </location>
</feature>
<sequence length="110" mass="12161">AVAPGQAQGTRAQHATQQEVIQAGDYSERHRLHPRPATGPRGAPSDASFQRHEPRPAAARSSVPVFQHRRQYLWCFRDECRGQDSQPLNGPHRRRCAAALTACVVLEDAS</sequence>
<protein>
    <submittedName>
        <fullName evidence="2">Inhibitor of dna binding dominant negative helix loop helix protein</fullName>
    </submittedName>
</protein>
<feature type="region of interest" description="Disordered" evidence="1">
    <location>
        <begin position="1"/>
        <end position="63"/>
    </location>
</feature>
<dbReference type="AlphaFoldDB" id="A0A147B8Z3"/>
<accession>A0A147B8Z3</accession>
<feature type="compositionally biased region" description="Polar residues" evidence="1">
    <location>
        <begin position="7"/>
        <end position="20"/>
    </location>
</feature>
<proteinExistence type="predicted"/>
<evidence type="ECO:0000256" key="1">
    <source>
        <dbReference type="SAM" id="MobiDB-lite"/>
    </source>
</evidence>